<dbReference type="Pfam" id="PF10110">
    <property type="entry name" value="GPDPase_memb"/>
    <property type="match status" value="1"/>
</dbReference>
<dbReference type="Proteomes" id="UP000215828">
    <property type="component" value="Unassembled WGS sequence"/>
</dbReference>
<dbReference type="InterPro" id="IPR030395">
    <property type="entry name" value="GP_PDE_dom"/>
</dbReference>
<name>A0A256LJ71_9LACO</name>
<reference evidence="3 6" key="2">
    <citation type="submission" date="2017-05" db="EMBL/GenBank/DDBJ databases">
        <authorList>
            <person name="Lin X.B."/>
            <person name="Stothard P."/>
            <person name="Tasseva G."/>
            <person name="Walter J."/>
        </authorList>
    </citation>
    <scope>NUCLEOTIDE SEQUENCE [LARGE SCALE GENOMIC DNA]</scope>
    <source>
        <strain evidence="3 6">609u</strain>
    </source>
</reference>
<keyword evidence="6" id="KW-1185">Reference proteome</keyword>
<dbReference type="Pfam" id="PF03009">
    <property type="entry name" value="GDPD"/>
    <property type="match status" value="1"/>
</dbReference>
<evidence type="ECO:0000313" key="4">
    <source>
        <dbReference type="EMBL" id="OYR93410.1"/>
    </source>
</evidence>
<evidence type="ECO:0000313" key="6">
    <source>
        <dbReference type="Proteomes" id="UP000216316"/>
    </source>
</evidence>
<evidence type="ECO:0000256" key="1">
    <source>
        <dbReference type="SAM" id="Phobius"/>
    </source>
</evidence>
<dbReference type="GO" id="GO:0008081">
    <property type="term" value="F:phosphoric diester hydrolase activity"/>
    <property type="evidence" value="ECO:0007669"/>
    <property type="project" value="InterPro"/>
</dbReference>
<feature type="transmembrane region" description="Helical" evidence="1">
    <location>
        <begin position="315"/>
        <end position="337"/>
    </location>
</feature>
<evidence type="ECO:0000313" key="5">
    <source>
        <dbReference type="Proteomes" id="UP000215828"/>
    </source>
</evidence>
<dbReference type="PANTHER" id="PTHR46211">
    <property type="entry name" value="GLYCEROPHOSPHORYL DIESTER PHOSPHODIESTERASE"/>
    <property type="match status" value="1"/>
</dbReference>
<dbReference type="InterPro" id="IPR018476">
    <property type="entry name" value="GlyceroP-diester-Pdiesterase_M"/>
</dbReference>
<comment type="caution">
    <text evidence="4">The sequence shown here is derived from an EMBL/GenBank/DDBJ whole genome shotgun (WGS) entry which is preliminary data.</text>
</comment>
<dbReference type="SUPFAM" id="SSF51695">
    <property type="entry name" value="PLC-like phosphodiesterases"/>
    <property type="match status" value="1"/>
</dbReference>
<keyword evidence="1" id="KW-0812">Transmembrane</keyword>
<feature type="transmembrane region" description="Helical" evidence="1">
    <location>
        <begin position="223"/>
        <end position="248"/>
    </location>
</feature>
<feature type="transmembrane region" description="Helical" evidence="1">
    <location>
        <begin position="268"/>
        <end position="294"/>
    </location>
</feature>
<evidence type="ECO:0000259" key="2">
    <source>
        <dbReference type="PROSITE" id="PS51704"/>
    </source>
</evidence>
<feature type="domain" description="GP-PDE" evidence="2">
    <location>
        <begin position="345"/>
        <end position="573"/>
    </location>
</feature>
<dbReference type="CDD" id="cd08579">
    <property type="entry name" value="GDPD_memb_like"/>
    <property type="match status" value="1"/>
</dbReference>
<dbReference type="RefSeq" id="WP_094496971.1">
    <property type="nucleotide sequence ID" value="NZ_NGNW01000119.1"/>
</dbReference>
<accession>A0A256LJ71</accession>
<dbReference type="Proteomes" id="UP000216316">
    <property type="component" value="Unassembled WGS sequence"/>
</dbReference>
<feature type="transmembrane region" description="Helical" evidence="1">
    <location>
        <begin position="28"/>
        <end position="50"/>
    </location>
</feature>
<reference evidence="5 6" key="3">
    <citation type="submission" date="2017-09" db="EMBL/GenBank/DDBJ databases">
        <title>Tripartite evolution among Lactobacillus johnsonii, Lactobacillus taiwanensis, Lactobacillus reuteri and their rodent host.</title>
        <authorList>
            <person name="Wang T."/>
            <person name="Knowles S."/>
            <person name="Cheng C."/>
        </authorList>
    </citation>
    <scope>NUCLEOTIDE SEQUENCE [LARGE SCALE GENOMIC DNA]</scope>
    <source>
        <strain evidence="4 5">609q</strain>
        <strain evidence="3 6">609u</strain>
    </source>
</reference>
<dbReference type="EMBL" id="NGNX01000002">
    <property type="protein sequence ID" value="OYR93410.1"/>
    <property type="molecule type" value="Genomic_DNA"/>
</dbReference>
<feature type="transmembrane region" description="Helical" evidence="1">
    <location>
        <begin position="62"/>
        <end position="80"/>
    </location>
</feature>
<dbReference type="Gene3D" id="3.20.20.190">
    <property type="entry name" value="Phosphatidylinositol (PI) phosphodiesterase"/>
    <property type="match status" value="1"/>
</dbReference>
<evidence type="ECO:0000313" key="3">
    <source>
        <dbReference type="EMBL" id="OYR88889.1"/>
    </source>
</evidence>
<keyword evidence="1" id="KW-0472">Membrane</keyword>
<dbReference type="InterPro" id="IPR017946">
    <property type="entry name" value="PLC-like_Pdiesterase_TIM-brl"/>
</dbReference>
<gene>
    <name evidence="3" type="ORF">CBF53_01405</name>
    <name evidence="4" type="ORF">CBF70_00765</name>
</gene>
<organism evidence="4 5">
    <name type="scientific">Lactobacillus taiwanensis</name>
    <dbReference type="NCBI Taxonomy" id="508451"/>
    <lineage>
        <taxon>Bacteria</taxon>
        <taxon>Bacillati</taxon>
        <taxon>Bacillota</taxon>
        <taxon>Bacilli</taxon>
        <taxon>Lactobacillales</taxon>
        <taxon>Lactobacillaceae</taxon>
        <taxon>Lactobacillus</taxon>
    </lineage>
</organism>
<reference evidence="4 5" key="1">
    <citation type="submission" date="2017-04" db="EMBL/GenBank/DDBJ databases">
        <authorList>
            <person name="Afonso C.L."/>
            <person name="Miller P.J."/>
            <person name="Scott M.A."/>
            <person name="Spackman E."/>
            <person name="Goraichik I."/>
            <person name="Dimitrov K.M."/>
            <person name="Suarez D.L."/>
            <person name="Swayne D.E."/>
        </authorList>
    </citation>
    <scope>NUCLEOTIDE SEQUENCE [LARGE SCALE GENOMIC DNA]</scope>
    <source>
        <strain evidence="4 5">609q</strain>
    </source>
</reference>
<dbReference type="GO" id="GO:0006629">
    <property type="term" value="P:lipid metabolic process"/>
    <property type="evidence" value="ECO:0007669"/>
    <property type="project" value="InterPro"/>
</dbReference>
<dbReference type="PANTHER" id="PTHR46211:SF8">
    <property type="entry name" value="PHOSPHODIESTERASE"/>
    <property type="match status" value="1"/>
</dbReference>
<proteinExistence type="predicted"/>
<dbReference type="EMBL" id="NGNV01000004">
    <property type="protein sequence ID" value="OYR88889.1"/>
    <property type="molecule type" value="Genomic_DNA"/>
</dbReference>
<protein>
    <submittedName>
        <fullName evidence="4">Glycerophosphodiester phosphodiesterase</fullName>
    </submittedName>
</protein>
<dbReference type="PROSITE" id="PS51704">
    <property type="entry name" value="GP_PDE"/>
    <property type="match status" value="1"/>
</dbReference>
<feature type="transmembrane region" description="Helical" evidence="1">
    <location>
        <begin position="86"/>
        <end position="107"/>
    </location>
</feature>
<keyword evidence="1" id="KW-1133">Transmembrane helix</keyword>
<dbReference type="AlphaFoldDB" id="A0A256LJ71"/>
<feature type="transmembrane region" description="Helical" evidence="1">
    <location>
        <begin position="173"/>
        <end position="202"/>
    </location>
</feature>
<feature type="transmembrane region" description="Helical" evidence="1">
    <location>
        <begin position="128"/>
        <end position="147"/>
    </location>
</feature>
<sequence length="597" mass="68739">MIGDKFVKNILKDINTYSKNFKQHWLEYIALFIGIDIFTQVLVIPVFRYVTTGILKAGAIPFISYQNIIIIITTHTLVFLCLILELAILLLVIYGGFALILLGIREISQEKFTFRFLLKELIQTYKSVRISSVLLLALYFLLIVPFADIVYRTPLLAKIQIPEFILDFLMRNVWLASGLIIFYILAFVFGIRLILTLPIMIYQRKKTLVAMKESWKLTSHKQWLTILSRLVVLGISAGLILFVFYLLVYFCQLGLDHLSKALSFGFATFNLILVQAISEFVAIGISVISILIVIKPLDDFIVQTQVTSEKRKSIKIMDLCLITIFLLAAGVNNILYLKGTEMQRPITISHRGVSDKNGVQNTIPALKKTAKLHPDYIEIDLHETKDKQFVVMHDENLKKLAGIDKTPKDSTLNQLTKITLHEDGHHAKIASFDQYLKAAAKLKQKLLIEVKTTPNDSPKMLERFNKKYSKLILKRNYQVQSLDYRVIEGLHQINPKLFVLYIQPYNFTYPQSLADGYSMEYSTLNNDFIWQAQLQNKPVYAWTVNESNIMMKMMYENVNGIITDRLVELNNTIKDFEDKRSNANKLLNYILILPEKE</sequence>